<proteinExistence type="predicted"/>
<name>A0A5B7G526_PORTR</name>
<evidence type="ECO:0000313" key="2">
    <source>
        <dbReference type="Proteomes" id="UP000324222"/>
    </source>
</evidence>
<sequence length="30" mass="3331">MQPHHATRHAVCSVSVTPRKQCVDVTVLVM</sequence>
<dbReference type="AlphaFoldDB" id="A0A5B7G526"/>
<comment type="caution">
    <text evidence="1">The sequence shown here is derived from an EMBL/GenBank/DDBJ whole genome shotgun (WGS) entry which is preliminary data.</text>
</comment>
<organism evidence="1 2">
    <name type="scientific">Portunus trituberculatus</name>
    <name type="common">Swimming crab</name>
    <name type="synonym">Neptunus trituberculatus</name>
    <dbReference type="NCBI Taxonomy" id="210409"/>
    <lineage>
        <taxon>Eukaryota</taxon>
        <taxon>Metazoa</taxon>
        <taxon>Ecdysozoa</taxon>
        <taxon>Arthropoda</taxon>
        <taxon>Crustacea</taxon>
        <taxon>Multicrustacea</taxon>
        <taxon>Malacostraca</taxon>
        <taxon>Eumalacostraca</taxon>
        <taxon>Eucarida</taxon>
        <taxon>Decapoda</taxon>
        <taxon>Pleocyemata</taxon>
        <taxon>Brachyura</taxon>
        <taxon>Eubrachyura</taxon>
        <taxon>Portunoidea</taxon>
        <taxon>Portunidae</taxon>
        <taxon>Portuninae</taxon>
        <taxon>Portunus</taxon>
    </lineage>
</organism>
<evidence type="ECO:0000313" key="1">
    <source>
        <dbReference type="EMBL" id="MPC52637.1"/>
    </source>
</evidence>
<protein>
    <submittedName>
        <fullName evidence="1">Uncharacterized protein</fullName>
    </submittedName>
</protein>
<dbReference type="Proteomes" id="UP000324222">
    <property type="component" value="Unassembled WGS sequence"/>
</dbReference>
<accession>A0A5B7G526</accession>
<keyword evidence="2" id="KW-1185">Reference proteome</keyword>
<reference evidence="1 2" key="1">
    <citation type="submission" date="2019-05" db="EMBL/GenBank/DDBJ databases">
        <title>Another draft genome of Portunus trituberculatus and its Hox gene families provides insights of decapod evolution.</title>
        <authorList>
            <person name="Jeong J.-H."/>
            <person name="Song I."/>
            <person name="Kim S."/>
            <person name="Choi T."/>
            <person name="Kim D."/>
            <person name="Ryu S."/>
            <person name="Kim W."/>
        </authorList>
    </citation>
    <scope>NUCLEOTIDE SEQUENCE [LARGE SCALE GENOMIC DNA]</scope>
    <source>
        <tissue evidence="1">Muscle</tissue>
    </source>
</reference>
<dbReference type="EMBL" id="VSRR010011034">
    <property type="protein sequence ID" value="MPC52637.1"/>
    <property type="molecule type" value="Genomic_DNA"/>
</dbReference>
<gene>
    <name evidence="1" type="ORF">E2C01_046512</name>
</gene>